<protein>
    <submittedName>
        <fullName evidence="3">Pyruvate ferredoxin oxidoreductase</fullName>
    </submittedName>
</protein>
<comment type="caution">
    <text evidence="3">The sequence shown here is derived from an EMBL/GenBank/DDBJ whole genome shotgun (WGS) entry which is preliminary data.</text>
</comment>
<dbReference type="Pfam" id="PF01558">
    <property type="entry name" value="POR"/>
    <property type="match status" value="1"/>
</dbReference>
<gene>
    <name evidence="3" type="ORF">CH330_09650</name>
</gene>
<evidence type="ECO:0000259" key="2">
    <source>
        <dbReference type="Pfam" id="PF01558"/>
    </source>
</evidence>
<feature type="domain" description="Pyruvate/ketoisovalerate oxidoreductase catalytic" evidence="2">
    <location>
        <begin position="9"/>
        <end position="171"/>
    </location>
</feature>
<dbReference type="SUPFAM" id="SSF53323">
    <property type="entry name" value="Pyruvate-ferredoxin oxidoreductase, PFOR, domain III"/>
    <property type="match status" value="1"/>
</dbReference>
<dbReference type="EMBL" id="NOZP01000184">
    <property type="protein sequence ID" value="OYD13960.1"/>
    <property type="molecule type" value="Genomic_DNA"/>
</dbReference>
<name>A0A235BNA9_UNCW3</name>
<dbReference type="Proteomes" id="UP000215559">
    <property type="component" value="Unassembled WGS sequence"/>
</dbReference>
<dbReference type="InterPro" id="IPR011894">
    <property type="entry name" value="PorC_KorC"/>
</dbReference>
<evidence type="ECO:0000313" key="3">
    <source>
        <dbReference type="EMBL" id="OYD13960.1"/>
    </source>
</evidence>
<dbReference type="PANTHER" id="PTHR42730">
    <property type="entry name" value="2-OXOGLUTARATE SYNTHASE SUBUNIT KORC"/>
    <property type="match status" value="1"/>
</dbReference>
<dbReference type="AlphaFoldDB" id="A0A235BNA9"/>
<accession>A0A235BNA9</accession>
<evidence type="ECO:0000256" key="1">
    <source>
        <dbReference type="ARBA" id="ARBA00023002"/>
    </source>
</evidence>
<dbReference type="Gene3D" id="3.40.920.10">
    <property type="entry name" value="Pyruvate-ferredoxin oxidoreductase, PFOR, domain III"/>
    <property type="match status" value="1"/>
</dbReference>
<reference evidence="3 4" key="1">
    <citation type="submission" date="2017-07" db="EMBL/GenBank/DDBJ databases">
        <title>Recovery of genomes from metagenomes via a dereplication, aggregation, and scoring strategy.</title>
        <authorList>
            <person name="Sieber C.M."/>
            <person name="Probst A.J."/>
            <person name="Sharrar A."/>
            <person name="Thomas B.C."/>
            <person name="Hess M."/>
            <person name="Tringe S.G."/>
            <person name="Banfield J.F."/>
        </authorList>
    </citation>
    <scope>NUCLEOTIDE SEQUENCE [LARGE SCALE GENOMIC DNA]</scope>
    <source>
        <strain evidence="3">JGI_Cruoil_03_51_56</strain>
    </source>
</reference>
<dbReference type="InterPro" id="IPR052554">
    <property type="entry name" value="2-oxoglutarate_synth_KorC"/>
</dbReference>
<dbReference type="InterPro" id="IPR002869">
    <property type="entry name" value="Pyrv_flavodox_OxRed_cen"/>
</dbReference>
<dbReference type="NCBIfam" id="TIGR02175">
    <property type="entry name" value="PorC_KorC"/>
    <property type="match status" value="1"/>
</dbReference>
<proteinExistence type="predicted"/>
<evidence type="ECO:0000313" key="4">
    <source>
        <dbReference type="Proteomes" id="UP000215559"/>
    </source>
</evidence>
<keyword evidence="3" id="KW-0670">Pyruvate</keyword>
<dbReference type="GO" id="GO:0016625">
    <property type="term" value="F:oxidoreductase activity, acting on the aldehyde or oxo group of donors, iron-sulfur protein as acceptor"/>
    <property type="evidence" value="ECO:0007669"/>
    <property type="project" value="InterPro"/>
</dbReference>
<organism evidence="3 4">
    <name type="scientific">candidate division WOR-3 bacterium JGI_Cruoil_03_51_56</name>
    <dbReference type="NCBI Taxonomy" id="1973747"/>
    <lineage>
        <taxon>Bacteria</taxon>
        <taxon>Bacteria division WOR-3</taxon>
    </lineage>
</organism>
<dbReference type="InterPro" id="IPR019752">
    <property type="entry name" value="Pyrv/ketoisovalerate_OxRed_cat"/>
</dbReference>
<keyword evidence="1" id="KW-0560">Oxidoreductase</keyword>
<sequence>MEIKFSGFGGQGIIRMGLVLGRAASIFDNKHATLTQSFGPEARGGACSAQLIVSEQRILYPYLTQPDILVTMSQEAYDKFEHNLKEDGILLIEKDLVRPHPPRKKIRQYTVLATRIGEEMGNRIFANMVMLGFMDAVTKIVPQEALRKALPGMVPDRFIKTNLVAMEKGYELGLEKLSHSPQT</sequence>
<dbReference type="PANTHER" id="PTHR42730:SF1">
    <property type="entry name" value="2-OXOGLUTARATE SYNTHASE SUBUNIT KORC"/>
    <property type="match status" value="1"/>
</dbReference>